<feature type="region of interest" description="Disordered" evidence="1">
    <location>
        <begin position="207"/>
        <end position="228"/>
    </location>
</feature>
<feature type="region of interest" description="Disordered" evidence="1">
    <location>
        <begin position="1518"/>
        <end position="1565"/>
    </location>
</feature>
<dbReference type="Proteomes" id="UP001652624">
    <property type="component" value="Chromosome 6"/>
</dbReference>
<feature type="region of interest" description="Disordered" evidence="1">
    <location>
        <begin position="1603"/>
        <end position="1667"/>
    </location>
</feature>
<organism evidence="2 3">
    <name type="scientific">Erinaceus europaeus</name>
    <name type="common">Western European hedgehog</name>
    <dbReference type="NCBI Taxonomy" id="9365"/>
    <lineage>
        <taxon>Eukaryota</taxon>
        <taxon>Metazoa</taxon>
        <taxon>Chordata</taxon>
        <taxon>Craniata</taxon>
        <taxon>Vertebrata</taxon>
        <taxon>Euteleostomi</taxon>
        <taxon>Mammalia</taxon>
        <taxon>Eutheria</taxon>
        <taxon>Laurasiatheria</taxon>
        <taxon>Eulipotyphla</taxon>
        <taxon>Erinaceidae</taxon>
        <taxon>Erinaceinae</taxon>
        <taxon>Erinaceus</taxon>
    </lineage>
</organism>
<feature type="compositionally biased region" description="Basic and acidic residues" evidence="1">
    <location>
        <begin position="324"/>
        <end position="370"/>
    </location>
</feature>
<feature type="compositionally biased region" description="Polar residues" evidence="1">
    <location>
        <begin position="1551"/>
        <end position="1565"/>
    </location>
</feature>
<feature type="compositionally biased region" description="Basic and acidic residues" evidence="1">
    <location>
        <begin position="1128"/>
        <end position="1145"/>
    </location>
</feature>
<feature type="compositionally biased region" description="Polar residues" evidence="1">
    <location>
        <begin position="858"/>
        <end position="873"/>
    </location>
</feature>
<protein>
    <submittedName>
        <fullName evidence="3">Coiled-coil domain-containing protein 7 isoform X1</fullName>
    </submittedName>
</protein>
<gene>
    <name evidence="3" type="primary">CCDC7</name>
</gene>
<proteinExistence type="predicted"/>
<feature type="compositionally biased region" description="Basic and acidic residues" evidence="1">
    <location>
        <begin position="888"/>
        <end position="907"/>
    </location>
</feature>
<feature type="compositionally biased region" description="Basic and acidic residues" evidence="1">
    <location>
        <begin position="1032"/>
        <end position="1049"/>
    </location>
</feature>
<feature type="compositionally biased region" description="Basic and acidic residues" evidence="1">
    <location>
        <begin position="622"/>
        <end position="646"/>
    </location>
</feature>
<evidence type="ECO:0000313" key="3">
    <source>
        <dbReference type="RefSeq" id="XP_060048479.1"/>
    </source>
</evidence>
<feature type="compositionally biased region" description="Basic and acidic residues" evidence="1">
    <location>
        <begin position="936"/>
        <end position="953"/>
    </location>
</feature>
<name>A0ABM3XI38_ERIEU</name>
<feature type="compositionally biased region" description="Basic residues" evidence="1">
    <location>
        <begin position="723"/>
        <end position="736"/>
    </location>
</feature>
<feature type="region of interest" description="Disordered" evidence="1">
    <location>
        <begin position="928"/>
        <end position="953"/>
    </location>
</feature>
<feature type="region of interest" description="Disordered" evidence="1">
    <location>
        <begin position="1024"/>
        <end position="1049"/>
    </location>
</feature>
<feature type="compositionally biased region" description="Polar residues" evidence="1">
    <location>
        <begin position="8"/>
        <end position="20"/>
    </location>
</feature>
<dbReference type="InterPro" id="IPR029272">
    <property type="entry name" value="CCDC7"/>
</dbReference>
<feature type="region of interest" description="Disordered" evidence="1">
    <location>
        <begin position="1"/>
        <end position="49"/>
    </location>
</feature>
<feature type="compositionally biased region" description="Basic and acidic residues" evidence="1">
    <location>
        <begin position="1651"/>
        <end position="1667"/>
    </location>
</feature>
<feature type="region of interest" description="Disordered" evidence="1">
    <location>
        <begin position="324"/>
        <end position="382"/>
    </location>
</feature>
<feature type="compositionally biased region" description="Basic and acidic residues" evidence="1">
    <location>
        <begin position="706"/>
        <end position="718"/>
    </location>
</feature>
<feature type="compositionally biased region" description="Polar residues" evidence="1">
    <location>
        <begin position="450"/>
        <end position="480"/>
    </location>
</feature>
<feature type="region of interest" description="Disordered" evidence="1">
    <location>
        <begin position="1062"/>
        <end position="1090"/>
    </location>
</feature>
<evidence type="ECO:0000256" key="1">
    <source>
        <dbReference type="SAM" id="MobiDB-lite"/>
    </source>
</evidence>
<dbReference type="Pfam" id="PF15368">
    <property type="entry name" value="BioT2"/>
    <property type="match status" value="1"/>
</dbReference>
<feature type="compositionally biased region" description="Basic and acidic residues" evidence="1">
    <location>
        <begin position="217"/>
        <end position="226"/>
    </location>
</feature>
<feature type="compositionally biased region" description="Basic and acidic residues" evidence="1">
    <location>
        <begin position="28"/>
        <end position="43"/>
    </location>
</feature>
<evidence type="ECO:0000313" key="2">
    <source>
        <dbReference type="Proteomes" id="UP001652624"/>
    </source>
</evidence>
<reference evidence="3" key="1">
    <citation type="submission" date="2025-08" db="UniProtKB">
        <authorList>
            <consortium name="RefSeq"/>
        </authorList>
    </citation>
    <scope>IDENTIFICATION</scope>
</reference>
<dbReference type="RefSeq" id="XP_060048479.1">
    <property type="nucleotide sequence ID" value="XM_060192496.1"/>
</dbReference>
<dbReference type="PANTHER" id="PTHR22035">
    <property type="entry name" value="COILED-COIL DOMAIN-CONTAINING PROTEIN 7"/>
    <property type="match status" value="1"/>
</dbReference>
<accession>A0ABM3XI38</accession>
<feature type="region of interest" description="Disordered" evidence="1">
    <location>
        <begin position="416"/>
        <end position="744"/>
    </location>
</feature>
<dbReference type="GeneID" id="103125655"/>
<feature type="region of interest" description="Disordered" evidence="1">
    <location>
        <begin position="1219"/>
        <end position="1250"/>
    </location>
</feature>
<feature type="compositionally biased region" description="Basic and acidic residues" evidence="1">
    <location>
        <begin position="659"/>
        <end position="678"/>
    </location>
</feature>
<feature type="compositionally biased region" description="Basic and acidic residues" evidence="1">
    <location>
        <begin position="430"/>
        <end position="447"/>
    </location>
</feature>
<dbReference type="PANTHER" id="PTHR22035:SF4">
    <property type="entry name" value="COILED-COIL DOMAIN-CONTAINING PROTEIN 7"/>
    <property type="match status" value="1"/>
</dbReference>
<sequence>MKPAKSPLGSNVRLTNAPETSQRKRPPKSREKLATKPARDKTEPMVLRSPPAGESIVRYALPIPSSKTKELIAEDELIRKITKHLKVVVSDLEEAYGSTVQNGDKLGVKRESEGLSHSIGDDLNSFLLCCSQFATQLDEAVKEEHHILESLFKWFQLQVNQMEEISKDQSYPEADMPVPDKTVTTSIAQIVRQVQKLEELKNRLMKGSRRSTKVAAKPKETEKPVEEAPTFENMKQKIEDFINTHLVPQDADASVMESRPTYSMTSQLNSVLKLFERQSDMLERAMKDQDLLEAKYKQMENDFQVLAEEKLVLENELQKLKDTETAAKAKPIPDHTKKTGKAEKKRDRGKAEEPEEKKFLSKESKTKEDLLQMQKLAGSLENENRVLQEQLKQALQEAERAKIQLDYFLKERKDLLEAKNRPAETNASKKIAETQDSRKKSLEKEVKLTATDSGGQKTNDPPRIPQSQQDESEFSKTSNKVLAEEDPPRTAPSESQRKSPAAELPREDSPGSLPVETSLQEAKSPGGSSPPVLLETPGADFLQSEKEKQTYEEVDEYEVPGEKLTEEYPDSMSKAQMHGKKQRTSKKERLTSHHKGLAESLASEHEELASKTQVKAKKHKASKGEKVTAHEKGPDGSPESEVKDSTSKSSLKAKRHKSVREEWPSTHYEVPDKSHVLEQKTSMSKSEIQENKQTSHKGKKFGNATPDKHLTAKHHDLMSKAPVHLRRRRASKAGRHRPLDDELYEDIDFSQDSASRTQVQLMSEQSSIEETFSMERLDETSDEHLFYEEASSVSENPSEIMTAQQLEEAVSASVLPQGKVSLSRSQSLAGEPEGVHMETTAMTKIEIAENDLPPEDTVSVSERPSQIVTQRATSVEEKQETSAGAPSDRAKVSTLKDRTTFEKDETVRKVESSGVYNLNILYMEEKQETSAGAPSDRAKVSTSKDRTTFEKDETVRKVESSGVYNLNILYMEEKQETSAGAPSDRAKVSTSKDRTTFEKDETVRKVESSGVYNLNILYMEEKQETSAGAPSDRAKVSTSKDRTTFEKDETVRKVESSVLERGEILDETASPGDKILMSRRSSRFKTHESAREVGYGASNLEEVLVLSESQNEIEKQMPVQMKAQSAQKPEEVGDRGVPASREKVALPESQSPAEVLGAIQMDALSMEEWGEVPSGKTSPEDQVLISNNSSKFKAVRNVVDHHAQKLEDVIDEVLLQKKQGAVSESEPHTKETRAAHTETRDVPKELPSEHLDAEGKLEISPSLKDLIFQFGLDKVVETDIELLADAVGKVKLLDRKHLQLGGHLGTQLENLPGVLDVEMRRVRSKTQAESLLDDYTDYFADFTGRGPVKEDATSQSRKYSETDKIHFPEVPGRGSLKGDIRDQSKNLSGLGGEHAVEAAGRSTKGQVTAAASGLHELQVSAFPDMTRKGSVKEDVREMLKRQQEADTEHSREKTGIEKRTGEAKISFADQLGVSSSQEKQILKRKKDSFSKYLTPNYFTAKGVNISPFENEDSLFENKYRARRKPPNFTTKLANLPSPDKKDGPSPKNKNTPTSPDLPSSHVTASKNSAKVVNISPFKDQEFAYELVTVGETELPRALTRKVRTSLSKGIRLPSLSKKGKSDNDSSSPNYEPVNVLPSTVSAAKPAPHTALHTETRKPQLIHAFDDN</sequence>
<feature type="region of interest" description="Disordered" evidence="1">
    <location>
        <begin position="1117"/>
        <end position="1153"/>
    </location>
</feature>
<feature type="region of interest" description="Disordered" evidence="1">
    <location>
        <begin position="854"/>
        <end position="907"/>
    </location>
</feature>
<feature type="compositionally biased region" description="Basic and acidic residues" evidence="1">
    <location>
        <begin position="1225"/>
        <end position="1250"/>
    </location>
</feature>
<keyword evidence="2" id="KW-1185">Reference proteome</keyword>